<evidence type="ECO:0000259" key="8">
    <source>
        <dbReference type="PROSITE" id="PS51826"/>
    </source>
</evidence>
<comment type="similarity">
    <text evidence="2">Belongs to the 2-oxoacid dehydrogenase family.</text>
</comment>
<protein>
    <submittedName>
        <fullName evidence="9">Pyruvate dehydrogenase complex dihydrolipoamide acetyltransferase</fullName>
    </submittedName>
</protein>
<dbReference type="CDD" id="cd06849">
    <property type="entry name" value="lipoyl_domain"/>
    <property type="match status" value="1"/>
</dbReference>
<evidence type="ECO:0000313" key="10">
    <source>
        <dbReference type="Proteomes" id="UP001501729"/>
    </source>
</evidence>
<dbReference type="InterPro" id="IPR000089">
    <property type="entry name" value="Biotin_lipoyl"/>
</dbReference>
<name>A0AAV3UR50_9EURY</name>
<dbReference type="SUPFAM" id="SSF47005">
    <property type="entry name" value="Peripheral subunit-binding domain of 2-oxo acid dehydrogenase complex"/>
    <property type="match status" value="1"/>
</dbReference>
<dbReference type="PROSITE" id="PS00189">
    <property type="entry name" value="LIPOYL"/>
    <property type="match status" value="1"/>
</dbReference>
<dbReference type="EMBL" id="BAABKX010000030">
    <property type="protein sequence ID" value="GAA5064122.1"/>
    <property type="molecule type" value="Genomic_DNA"/>
</dbReference>
<evidence type="ECO:0000256" key="3">
    <source>
        <dbReference type="ARBA" id="ARBA00022679"/>
    </source>
</evidence>
<dbReference type="InterPro" id="IPR003016">
    <property type="entry name" value="2-oxoA_DH_lipoyl-BS"/>
</dbReference>
<dbReference type="Proteomes" id="UP001501729">
    <property type="component" value="Unassembled WGS sequence"/>
</dbReference>
<dbReference type="RefSeq" id="WP_227778769.1">
    <property type="nucleotide sequence ID" value="NZ_BAABKX010000030.1"/>
</dbReference>
<dbReference type="GeneID" id="68617532"/>
<dbReference type="InterPro" id="IPR023213">
    <property type="entry name" value="CAT-like_dom_sf"/>
</dbReference>
<keyword evidence="5" id="KW-0012">Acyltransferase</keyword>
<evidence type="ECO:0000256" key="5">
    <source>
        <dbReference type="ARBA" id="ARBA00023315"/>
    </source>
</evidence>
<feature type="region of interest" description="Disordered" evidence="6">
    <location>
        <begin position="163"/>
        <end position="194"/>
    </location>
</feature>
<evidence type="ECO:0000256" key="2">
    <source>
        <dbReference type="ARBA" id="ARBA00007317"/>
    </source>
</evidence>
<dbReference type="InterPro" id="IPR004167">
    <property type="entry name" value="PSBD"/>
</dbReference>
<dbReference type="PROSITE" id="PS50968">
    <property type="entry name" value="BIOTINYL_LIPOYL"/>
    <property type="match status" value="1"/>
</dbReference>
<dbReference type="Gene3D" id="3.30.559.10">
    <property type="entry name" value="Chloramphenicol acetyltransferase-like domain"/>
    <property type="match status" value="1"/>
</dbReference>
<comment type="cofactor">
    <cofactor evidence="1">
        <name>(R)-lipoate</name>
        <dbReference type="ChEBI" id="CHEBI:83088"/>
    </cofactor>
</comment>
<keyword evidence="4" id="KW-0450">Lipoyl</keyword>
<keyword evidence="3" id="KW-0808">Transferase</keyword>
<dbReference type="InterPro" id="IPR011053">
    <property type="entry name" value="Single_hybrid_motif"/>
</dbReference>
<evidence type="ECO:0000313" key="9">
    <source>
        <dbReference type="EMBL" id="GAA5064122.1"/>
    </source>
</evidence>
<dbReference type="SUPFAM" id="SSF52777">
    <property type="entry name" value="CoA-dependent acyltransferases"/>
    <property type="match status" value="1"/>
</dbReference>
<dbReference type="InterPro" id="IPR050743">
    <property type="entry name" value="2-oxoacid_DH_E2_comp"/>
</dbReference>
<dbReference type="InterPro" id="IPR001078">
    <property type="entry name" value="2-oxoacid_DH_actylTfrase"/>
</dbReference>
<sequence>MVEIIRIPKLGLSDYGDLVSWEAEDGEHVTAGDVVAIIESEKASAEVEAPTDGTLLGRYVEEGEEIEIEVGKPLAVIGDEGEEIPDISAIEDGSEVSTEGNSGKDNSSKNRATSSDDGSDVITDVKATPRAKRLATEKDVNLKQIEGTGPQDAVSEEDVQAFLESSDTDTKGDEQEVETEQSSSAGLTVTDSRKLTGTRKTIAKRLSQSAREKPHVMGTREVSVERIQALQSRLSERYGVEVSLNDIILFFVGRVLQDLPEFNAHFEDSQHKLIDEVNIGYAVDGPKGLVVPVIDDVTGRSLAELAERRRNLVGKVLDNEFTTVDLQDGTFTVTNVGVFNMDVSYSIINPPEVGILAIGRRKQAPVERDGEVEFETVVTMSLTIDHRVLDGADSGAFLECLAEYLEYPGNALESVQNEQESV</sequence>
<dbReference type="GO" id="GO:0005737">
    <property type="term" value="C:cytoplasm"/>
    <property type="evidence" value="ECO:0007669"/>
    <property type="project" value="TreeGrafter"/>
</dbReference>
<dbReference type="PROSITE" id="PS51826">
    <property type="entry name" value="PSBD"/>
    <property type="match status" value="1"/>
</dbReference>
<dbReference type="GO" id="GO:0016407">
    <property type="term" value="F:acetyltransferase activity"/>
    <property type="evidence" value="ECO:0007669"/>
    <property type="project" value="TreeGrafter"/>
</dbReference>
<keyword evidence="10" id="KW-1185">Reference proteome</keyword>
<comment type="caution">
    <text evidence="9">The sequence shown here is derived from an EMBL/GenBank/DDBJ whole genome shotgun (WGS) entry which is preliminary data.</text>
</comment>
<dbReference type="AlphaFoldDB" id="A0AAV3UR50"/>
<feature type="domain" description="Lipoyl-binding" evidence="7">
    <location>
        <begin position="2"/>
        <end position="78"/>
    </location>
</feature>
<dbReference type="InterPro" id="IPR036625">
    <property type="entry name" value="E3-bd_dom_sf"/>
</dbReference>
<feature type="region of interest" description="Disordered" evidence="6">
    <location>
        <begin position="88"/>
        <end position="130"/>
    </location>
</feature>
<reference evidence="9 10" key="1">
    <citation type="journal article" date="2019" name="Int. J. Syst. Evol. Microbiol.">
        <title>The Global Catalogue of Microorganisms (GCM) 10K type strain sequencing project: providing services to taxonomists for standard genome sequencing and annotation.</title>
        <authorList>
            <consortium name="The Broad Institute Genomics Platform"/>
            <consortium name="The Broad Institute Genome Sequencing Center for Infectious Disease"/>
            <person name="Wu L."/>
            <person name="Ma J."/>
        </authorList>
    </citation>
    <scope>NUCLEOTIDE SEQUENCE [LARGE SCALE GENOMIC DNA]</scope>
    <source>
        <strain evidence="9 10">JCM 17504</strain>
    </source>
</reference>
<feature type="compositionally biased region" description="Polar residues" evidence="6">
    <location>
        <begin position="180"/>
        <end position="190"/>
    </location>
</feature>
<dbReference type="PANTHER" id="PTHR43178">
    <property type="entry name" value="DIHYDROLIPOAMIDE ACETYLTRANSFERASE COMPONENT OF PYRUVATE DEHYDROGENASE COMPLEX"/>
    <property type="match status" value="1"/>
</dbReference>
<dbReference type="Pfam" id="PF00198">
    <property type="entry name" value="2-oxoacid_dh"/>
    <property type="match status" value="1"/>
</dbReference>
<dbReference type="GO" id="GO:0031405">
    <property type="term" value="F:lipoic acid binding"/>
    <property type="evidence" value="ECO:0007669"/>
    <property type="project" value="TreeGrafter"/>
</dbReference>
<feature type="compositionally biased region" description="Polar residues" evidence="6">
    <location>
        <begin position="95"/>
        <end position="116"/>
    </location>
</feature>
<evidence type="ECO:0000256" key="6">
    <source>
        <dbReference type="SAM" id="MobiDB-lite"/>
    </source>
</evidence>
<organism evidence="9 10">
    <name type="scientific">Haladaptatus pallidirubidus</name>
    <dbReference type="NCBI Taxonomy" id="1008152"/>
    <lineage>
        <taxon>Archaea</taxon>
        <taxon>Methanobacteriati</taxon>
        <taxon>Methanobacteriota</taxon>
        <taxon>Stenosarchaea group</taxon>
        <taxon>Halobacteria</taxon>
        <taxon>Halobacteriales</taxon>
        <taxon>Haladaptataceae</taxon>
        <taxon>Haladaptatus</taxon>
    </lineage>
</organism>
<evidence type="ECO:0000259" key="7">
    <source>
        <dbReference type="PROSITE" id="PS50968"/>
    </source>
</evidence>
<accession>A0AAV3UR50</accession>
<dbReference type="SUPFAM" id="SSF51230">
    <property type="entry name" value="Single hybrid motif"/>
    <property type="match status" value="1"/>
</dbReference>
<dbReference type="Pfam" id="PF00364">
    <property type="entry name" value="Biotin_lipoyl"/>
    <property type="match status" value="1"/>
</dbReference>
<gene>
    <name evidence="9" type="ORF">GCM10025751_53280</name>
</gene>
<keyword evidence="9" id="KW-0670">Pyruvate</keyword>
<dbReference type="PANTHER" id="PTHR43178:SF5">
    <property type="entry name" value="LIPOAMIDE ACYLTRANSFERASE COMPONENT OF BRANCHED-CHAIN ALPHA-KETO ACID DEHYDROGENASE COMPLEX, MITOCHONDRIAL"/>
    <property type="match status" value="1"/>
</dbReference>
<evidence type="ECO:0000256" key="1">
    <source>
        <dbReference type="ARBA" id="ARBA00001938"/>
    </source>
</evidence>
<dbReference type="Gene3D" id="4.10.320.10">
    <property type="entry name" value="E3-binding domain"/>
    <property type="match status" value="1"/>
</dbReference>
<dbReference type="Gene3D" id="2.40.50.100">
    <property type="match status" value="1"/>
</dbReference>
<dbReference type="Pfam" id="PF02817">
    <property type="entry name" value="E3_binding"/>
    <property type="match status" value="1"/>
</dbReference>
<feature type="domain" description="Peripheral subunit-binding (PSBD)" evidence="8">
    <location>
        <begin position="126"/>
        <end position="163"/>
    </location>
</feature>
<evidence type="ECO:0000256" key="4">
    <source>
        <dbReference type="ARBA" id="ARBA00022823"/>
    </source>
</evidence>
<proteinExistence type="inferred from homology"/>